<evidence type="ECO:0000313" key="9">
    <source>
        <dbReference type="EMBL" id="BDG75233.1"/>
    </source>
</evidence>
<dbReference type="Proteomes" id="UP000831327">
    <property type="component" value="Chromosome"/>
</dbReference>
<gene>
    <name evidence="9" type="ORF">Rmf_51620</name>
</gene>
<feature type="domain" description="O-GlcNAc transferase C-terminal" evidence="8">
    <location>
        <begin position="398"/>
        <end position="583"/>
    </location>
</feature>
<dbReference type="InterPro" id="IPR037919">
    <property type="entry name" value="OGT"/>
</dbReference>
<dbReference type="EMBL" id="AP025637">
    <property type="protein sequence ID" value="BDG75233.1"/>
    <property type="molecule type" value="Genomic_DNA"/>
</dbReference>
<keyword evidence="10" id="KW-1185">Reference proteome</keyword>
<reference evidence="9 10" key="1">
    <citation type="journal article" date="2016" name="Microbes Environ.">
        <title>Phylogenetically diverse aerobic anoxygenic phototrophic bacteria isolated from epilithic biofilms in Tama river, Japan.</title>
        <authorList>
            <person name="Hirose S."/>
            <person name="Matsuura K."/>
            <person name="Haruta S."/>
        </authorList>
    </citation>
    <scope>NUCLEOTIDE SEQUENCE [LARGE SCALE GENOMIC DNA]</scope>
    <source>
        <strain evidence="9 10">S08</strain>
    </source>
</reference>
<dbReference type="EC" id="2.4.1.255" evidence="3"/>
<accession>A0ABM7YB32</accession>
<name>A0ABM7YB32_9PROT</name>
<dbReference type="InterPro" id="IPR019734">
    <property type="entry name" value="TPR_rpt"/>
</dbReference>
<organism evidence="9 10">
    <name type="scientific">Roseomonas fluvialis</name>
    <dbReference type="NCBI Taxonomy" id="1750527"/>
    <lineage>
        <taxon>Bacteria</taxon>
        <taxon>Pseudomonadati</taxon>
        <taxon>Pseudomonadota</taxon>
        <taxon>Alphaproteobacteria</taxon>
        <taxon>Acetobacterales</taxon>
        <taxon>Roseomonadaceae</taxon>
        <taxon>Roseomonas</taxon>
    </lineage>
</organism>
<dbReference type="InterPro" id="IPR029489">
    <property type="entry name" value="OGT/SEC/SPY_C"/>
</dbReference>
<comment type="similarity">
    <text evidence="2">Belongs to the glycosyltransferase 41 family. O-GlcNAc transferase subfamily.</text>
</comment>
<dbReference type="Pfam" id="PF13844">
    <property type="entry name" value="Glyco_transf_41"/>
    <property type="match status" value="2"/>
</dbReference>
<evidence type="ECO:0000256" key="3">
    <source>
        <dbReference type="ARBA" id="ARBA00011970"/>
    </source>
</evidence>
<keyword evidence="4" id="KW-0328">Glycosyltransferase</keyword>
<comment type="pathway">
    <text evidence="1">Protein modification; protein glycosylation.</text>
</comment>
<evidence type="ECO:0000313" key="10">
    <source>
        <dbReference type="Proteomes" id="UP000831327"/>
    </source>
</evidence>
<evidence type="ECO:0000256" key="5">
    <source>
        <dbReference type="ARBA" id="ARBA00022679"/>
    </source>
</evidence>
<proteinExistence type="inferred from homology"/>
<dbReference type="Gene3D" id="1.25.40.10">
    <property type="entry name" value="Tetratricopeptide repeat domain"/>
    <property type="match status" value="1"/>
</dbReference>
<evidence type="ECO:0000259" key="8">
    <source>
        <dbReference type="Pfam" id="PF13844"/>
    </source>
</evidence>
<dbReference type="PANTHER" id="PTHR44366:SF1">
    <property type="entry name" value="UDP-N-ACETYLGLUCOSAMINE--PEPTIDE N-ACETYLGLUCOSAMINYLTRANSFERASE 110 KDA SUBUNIT"/>
    <property type="match status" value="1"/>
</dbReference>
<keyword evidence="7" id="KW-0802">TPR repeat</keyword>
<dbReference type="Gene3D" id="3.40.50.2000">
    <property type="entry name" value="Glycogen Phosphorylase B"/>
    <property type="match status" value="1"/>
</dbReference>
<dbReference type="SMART" id="SM00028">
    <property type="entry name" value="TPR"/>
    <property type="match status" value="3"/>
</dbReference>
<dbReference type="SUPFAM" id="SSF48452">
    <property type="entry name" value="TPR-like"/>
    <property type="match status" value="1"/>
</dbReference>
<evidence type="ECO:0000256" key="4">
    <source>
        <dbReference type="ARBA" id="ARBA00022676"/>
    </source>
</evidence>
<sequence length="659" mass="72426">MARMGIAELVGSAQALATRGQVAMAAELYRDWVALNPDDPLLHAAEFNRGVLLAGLGDTHGAVEAFSAAIRRKPDFLPPYINLGAAYERLGAGAQAFGHWSHVTGSLAALNGDSITWKATALKQMAQMLEGARRLSEAEDTLRQVAELMPWQRDVVQHWISLRQRQCQWPLLQPLAGHDRAALLRQIAPLSIACHADDPMMQLAVAHAHVAKDHGTPDRFRVTADFADRIGQVPGRRLRVGYLSSDLREHAIGSLMAGMFALHDRSQVEVLAYYCGVPQEDATKARIRDSVEHWRDITPMDDDAAEALMLADGVDILVDVNGHTRSARTRLLARRPAPIIVNWLGFPGSMGSPYHHYIIADPTIIPLGHEQFYSERVARLACYQPNDRARPMGDTRAPTRAEHGLPEDATVFCSLNGTQKITPFVFGRWMAILRGAPGSVLWLLKSCDEVEARLRAQAAAAGVTPERIVFAPIMGNRAHLARYALVDLFLDTLPYGAHTTASDALWMGVPVLTVPGRSFAARVCASLVQAAGLPDFVCDRAEDYVARAIAFGRDRAALAPFRARLVEGRGKALLFDTPRLVRDLEALFRGMWDDFAQGRLPQPDLTNLDAYLECGAAMDHDGVEASFDSTLDDRWREAVARRHAYAPLPRDARYHPAAG</sequence>
<evidence type="ECO:0000256" key="1">
    <source>
        <dbReference type="ARBA" id="ARBA00004922"/>
    </source>
</evidence>
<evidence type="ECO:0000256" key="7">
    <source>
        <dbReference type="ARBA" id="ARBA00022803"/>
    </source>
</evidence>
<evidence type="ECO:0000256" key="6">
    <source>
        <dbReference type="ARBA" id="ARBA00022737"/>
    </source>
</evidence>
<keyword evidence="6" id="KW-0677">Repeat</keyword>
<dbReference type="RefSeq" id="WP_244457322.1">
    <property type="nucleotide sequence ID" value="NZ_AP025637.1"/>
</dbReference>
<dbReference type="InterPro" id="IPR011990">
    <property type="entry name" value="TPR-like_helical_dom_sf"/>
</dbReference>
<dbReference type="PANTHER" id="PTHR44366">
    <property type="entry name" value="UDP-N-ACETYLGLUCOSAMINE--PEPTIDE N-ACETYLGLUCOSAMINYLTRANSFERASE 110 KDA SUBUNIT"/>
    <property type="match status" value="1"/>
</dbReference>
<feature type="domain" description="O-GlcNAc transferase C-terminal" evidence="8">
    <location>
        <begin position="233"/>
        <end position="380"/>
    </location>
</feature>
<keyword evidence="5" id="KW-0808">Transferase</keyword>
<protein>
    <recommendedName>
        <fullName evidence="3">protein O-GlcNAc transferase</fullName>
        <ecNumber evidence="3">2.4.1.255</ecNumber>
    </recommendedName>
</protein>
<evidence type="ECO:0000256" key="2">
    <source>
        <dbReference type="ARBA" id="ARBA00005386"/>
    </source>
</evidence>
<dbReference type="Gene3D" id="3.40.50.11380">
    <property type="match status" value="1"/>
</dbReference>